<dbReference type="EMBL" id="JAAXLS010000003">
    <property type="protein sequence ID" value="NKQ52716.1"/>
    <property type="molecule type" value="Genomic_DNA"/>
</dbReference>
<evidence type="ECO:0000313" key="3">
    <source>
        <dbReference type="EMBL" id="NKQ52716.1"/>
    </source>
</evidence>
<protein>
    <submittedName>
        <fullName evidence="3">MCE family protein</fullName>
    </submittedName>
</protein>
<feature type="domain" description="Mammalian cell entry C-terminal" evidence="2">
    <location>
        <begin position="118"/>
        <end position="333"/>
    </location>
</feature>
<proteinExistence type="predicted"/>
<dbReference type="NCBIfam" id="TIGR00996">
    <property type="entry name" value="Mtu_fam_mce"/>
    <property type="match status" value="1"/>
</dbReference>
<evidence type="ECO:0000259" key="1">
    <source>
        <dbReference type="Pfam" id="PF02470"/>
    </source>
</evidence>
<dbReference type="Proteomes" id="UP000715441">
    <property type="component" value="Unassembled WGS sequence"/>
</dbReference>
<accession>A0ABX1IYY2</accession>
<dbReference type="Pfam" id="PF02470">
    <property type="entry name" value="MlaD"/>
    <property type="match status" value="1"/>
</dbReference>
<evidence type="ECO:0000259" key="2">
    <source>
        <dbReference type="Pfam" id="PF11887"/>
    </source>
</evidence>
<name>A0ABX1IYY2_9PSEU</name>
<gene>
    <name evidence="3" type="ORF">HFP15_07460</name>
</gene>
<dbReference type="RefSeq" id="WP_168512868.1">
    <property type="nucleotide sequence ID" value="NZ_JAAXLS010000003.1"/>
</dbReference>
<dbReference type="PANTHER" id="PTHR33371:SF19">
    <property type="entry name" value="MCE-FAMILY PROTEIN MCE4A"/>
    <property type="match status" value="1"/>
</dbReference>
<feature type="domain" description="Mce/MlaD" evidence="1">
    <location>
        <begin position="38"/>
        <end position="110"/>
    </location>
</feature>
<dbReference type="PANTHER" id="PTHR33371">
    <property type="entry name" value="INTERMEMBRANE PHOSPHOLIPID TRANSPORT SYSTEM BINDING PROTEIN MLAD-RELATED"/>
    <property type="match status" value="1"/>
</dbReference>
<organism evidence="3 4">
    <name type="scientific">Amycolatopsis acididurans</name>
    <dbReference type="NCBI Taxonomy" id="2724524"/>
    <lineage>
        <taxon>Bacteria</taxon>
        <taxon>Bacillati</taxon>
        <taxon>Actinomycetota</taxon>
        <taxon>Actinomycetes</taxon>
        <taxon>Pseudonocardiales</taxon>
        <taxon>Pseudonocardiaceae</taxon>
        <taxon>Amycolatopsis</taxon>
    </lineage>
</organism>
<dbReference type="InterPro" id="IPR052336">
    <property type="entry name" value="MlaD_Phospholipid_Transporter"/>
</dbReference>
<evidence type="ECO:0000313" key="4">
    <source>
        <dbReference type="Proteomes" id="UP000715441"/>
    </source>
</evidence>
<sequence length="384" mass="39450">MTKELRLAALGLIGVVVLVGATVCAIAYRSGAFHGEPELTLVVPASAGPLRAQSQVQYRGVIVGTVADVEPGKDSSTVTLDVPSPQMLPAAAKARILPRTLFGDQYVDIVADDPTPGLRAGTTIPHDESAPTAQLYAAVTKLYDLLGSLHPAELSAALGAVADAFRGKGAELGALIDRAHQVVTGAGPLAEAVLGDLSTVSTLSDELARSAPDLFRTLDNAVSLSDTLVAKKDDLHRLLLAGTEASDVVGSTLVDNADRVITLVHDAGSVMDTVSAHPGVLPATVRDLGDLLAAVTRAFSHGPWVAIKAPLTLDDPYPYTAKDCPRYGDLAGPNCGGTPPGGTVGSVGSPGEKQRIEQLTGPQPDVLDVLLAPLLRGTTVVTGK</sequence>
<dbReference type="InterPro" id="IPR005693">
    <property type="entry name" value="Mce"/>
</dbReference>
<comment type="caution">
    <text evidence="3">The sequence shown here is derived from an EMBL/GenBank/DDBJ whole genome shotgun (WGS) entry which is preliminary data.</text>
</comment>
<dbReference type="Pfam" id="PF11887">
    <property type="entry name" value="Mce4_CUP1"/>
    <property type="match status" value="1"/>
</dbReference>
<dbReference type="InterPro" id="IPR003399">
    <property type="entry name" value="Mce/MlaD"/>
</dbReference>
<dbReference type="InterPro" id="IPR024516">
    <property type="entry name" value="Mce_C"/>
</dbReference>
<reference evidence="3 4" key="1">
    <citation type="submission" date="2020-04" db="EMBL/GenBank/DDBJ databases">
        <title>Novel species.</title>
        <authorList>
            <person name="Teo W.F.A."/>
            <person name="Lipun K."/>
            <person name="Srisuk N."/>
            <person name="Duangmal K."/>
        </authorList>
    </citation>
    <scope>NUCLEOTIDE SEQUENCE [LARGE SCALE GENOMIC DNA]</scope>
    <source>
        <strain evidence="3 4">K13G38</strain>
    </source>
</reference>
<keyword evidence="4" id="KW-1185">Reference proteome</keyword>